<keyword evidence="4" id="KW-1133">Transmembrane helix</keyword>
<keyword evidence="3" id="KW-0732">Signal</keyword>
<dbReference type="GO" id="GO:0015833">
    <property type="term" value="P:peptide transport"/>
    <property type="evidence" value="ECO:0007669"/>
    <property type="project" value="TreeGrafter"/>
</dbReference>
<protein>
    <recommendedName>
        <fullName evidence="5">Solute-binding protein family 5 domain-containing protein</fullName>
    </recommendedName>
</protein>
<dbReference type="InterPro" id="IPR039424">
    <property type="entry name" value="SBP_5"/>
</dbReference>
<evidence type="ECO:0000256" key="2">
    <source>
        <dbReference type="ARBA" id="ARBA00022448"/>
    </source>
</evidence>
<comment type="caution">
    <text evidence="6">The sequence shown here is derived from an EMBL/GenBank/DDBJ whole genome shotgun (WGS) entry which is preliminary data.</text>
</comment>
<dbReference type="InterPro" id="IPR000914">
    <property type="entry name" value="SBP_5_dom"/>
</dbReference>
<feature type="transmembrane region" description="Helical" evidence="4">
    <location>
        <begin position="25"/>
        <end position="43"/>
    </location>
</feature>
<name>A0A0S7YF52_UNCT6</name>
<feature type="domain" description="Solute-binding protein family 5" evidence="5">
    <location>
        <begin position="91"/>
        <end position="423"/>
    </location>
</feature>
<evidence type="ECO:0000256" key="1">
    <source>
        <dbReference type="ARBA" id="ARBA00005695"/>
    </source>
</evidence>
<reference evidence="6 7" key="1">
    <citation type="journal article" date="2015" name="Microbiome">
        <title>Genomic resolution of linkages in carbon, nitrogen, and sulfur cycling among widespread estuary sediment bacteria.</title>
        <authorList>
            <person name="Baker B.J."/>
            <person name="Lazar C.S."/>
            <person name="Teske A.P."/>
            <person name="Dick G.J."/>
        </authorList>
    </citation>
    <scope>NUCLEOTIDE SEQUENCE [LARGE SCALE GENOMIC DNA]</scope>
    <source>
        <strain evidence="6">DG_78</strain>
    </source>
</reference>
<dbReference type="GO" id="GO:0043190">
    <property type="term" value="C:ATP-binding cassette (ABC) transporter complex"/>
    <property type="evidence" value="ECO:0007669"/>
    <property type="project" value="InterPro"/>
</dbReference>
<dbReference type="Gene3D" id="3.90.76.10">
    <property type="entry name" value="Dipeptide-binding Protein, Domain 1"/>
    <property type="match status" value="1"/>
</dbReference>
<keyword evidence="2" id="KW-0813">Transport</keyword>
<evidence type="ECO:0000313" key="6">
    <source>
        <dbReference type="EMBL" id="KPJ73139.1"/>
    </source>
</evidence>
<evidence type="ECO:0000259" key="5">
    <source>
        <dbReference type="Pfam" id="PF00496"/>
    </source>
</evidence>
<sequence>MIINFIKKSKNYVCMNCNLSLSRRYLSISLSYILVFFSLLLISCAYKKDSIVIAYPQAPRSFDCHVRKELITLSILYNIYEPLVCFDANMKIGPGLADYWEQKDSLTWVFYLRDDVVFHNGKTCGINDVIYSLYRPMNLPESEFTVLQDVLDTIIGEVENKIIIKTIIPRTFVLYDVALIGIIPEGLDPGTEDPVGTGPYRFIASSENRLTLEAFPQYWGEKPEIKRVDYYIIPEFEGRFQMFAEGKADIITFVPIEAVERCEAIGQVVASPGVSIRYLELNLRKYPFNTREFRFAINIGIDREGMTRDVYHGYAVPANQYINPGVFGYDPTRKNFVYDPDSAKKLILNLGDVPAIELEYANVKYFIGEAIAKQLENIGLKVKTHSLPPDEFWARIEGRQSDCYLISMVPNSYEGIGDITSCFHTLQSAKGLGLQNRVGFSNRRVDAIIESLPYITDPQHVAQKISEIQDILIKDLPTIPIVWEKQIYCVSEKIEWDLRLDEFILIRDITITD</sequence>
<dbReference type="PANTHER" id="PTHR30290">
    <property type="entry name" value="PERIPLASMIC BINDING COMPONENT OF ABC TRANSPORTER"/>
    <property type="match status" value="1"/>
</dbReference>
<evidence type="ECO:0000313" key="7">
    <source>
        <dbReference type="Proteomes" id="UP000051012"/>
    </source>
</evidence>
<keyword evidence="4" id="KW-0472">Membrane</keyword>
<dbReference type="PANTHER" id="PTHR30290:SF9">
    <property type="entry name" value="OLIGOPEPTIDE-BINDING PROTEIN APPA"/>
    <property type="match status" value="1"/>
</dbReference>
<dbReference type="Proteomes" id="UP000051012">
    <property type="component" value="Unassembled WGS sequence"/>
</dbReference>
<proteinExistence type="inferred from homology"/>
<dbReference type="AlphaFoldDB" id="A0A0S7YF52"/>
<dbReference type="InterPro" id="IPR030678">
    <property type="entry name" value="Peptide/Ni-bd"/>
</dbReference>
<dbReference type="Pfam" id="PF00496">
    <property type="entry name" value="SBP_bac_5"/>
    <property type="match status" value="1"/>
</dbReference>
<comment type="similarity">
    <text evidence="1">Belongs to the bacterial solute-binding protein 5 family.</text>
</comment>
<evidence type="ECO:0000256" key="3">
    <source>
        <dbReference type="ARBA" id="ARBA00022729"/>
    </source>
</evidence>
<evidence type="ECO:0000256" key="4">
    <source>
        <dbReference type="SAM" id="Phobius"/>
    </source>
</evidence>
<dbReference type="Gene3D" id="3.10.105.10">
    <property type="entry name" value="Dipeptide-binding Protein, Domain 3"/>
    <property type="match status" value="1"/>
</dbReference>
<keyword evidence="4" id="KW-0812">Transmembrane</keyword>
<gene>
    <name evidence="6" type="ORF">AMJ52_04295</name>
</gene>
<dbReference type="SUPFAM" id="SSF53850">
    <property type="entry name" value="Periplasmic binding protein-like II"/>
    <property type="match status" value="1"/>
</dbReference>
<dbReference type="Gene3D" id="3.40.190.10">
    <property type="entry name" value="Periplasmic binding protein-like II"/>
    <property type="match status" value="1"/>
</dbReference>
<organism evidence="6 7">
    <name type="scientific">candidate division TA06 bacterium DG_78</name>
    <dbReference type="NCBI Taxonomy" id="1703772"/>
    <lineage>
        <taxon>Bacteria</taxon>
        <taxon>Bacteria division TA06</taxon>
    </lineage>
</organism>
<accession>A0A0S7YF52</accession>
<dbReference type="GO" id="GO:0042597">
    <property type="term" value="C:periplasmic space"/>
    <property type="evidence" value="ECO:0007669"/>
    <property type="project" value="UniProtKB-ARBA"/>
</dbReference>
<dbReference type="EMBL" id="LJNI01000042">
    <property type="protein sequence ID" value="KPJ73139.1"/>
    <property type="molecule type" value="Genomic_DNA"/>
</dbReference>
<dbReference type="PIRSF" id="PIRSF002741">
    <property type="entry name" value="MppA"/>
    <property type="match status" value="1"/>
</dbReference>
<dbReference type="GO" id="GO:1904680">
    <property type="term" value="F:peptide transmembrane transporter activity"/>
    <property type="evidence" value="ECO:0007669"/>
    <property type="project" value="TreeGrafter"/>
</dbReference>